<proteinExistence type="inferred from homology"/>
<accession>A0A7Y4L0S3</accession>
<feature type="domain" description="RNA polymerase sigma-70 region 2" evidence="5">
    <location>
        <begin position="26"/>
        <end position="93"/>
    </location>
</feature>
<dbReference type="SUPFAM" id="SSF88946">
    <property type="entry name" value="Sigma2 domain of RNA polymerase sigma factors"/>
    <property type="match status" value="1"/>
</dbReference>
<dbReference type="AlphaFoldDB" id="A0A7Y4L0S3"/>
<keyword evidence="3" id="KW-0731">Sigma factor</keyword>
<evidence type="ECO:0000256" key="3">
    <source>
        <dbReference type="ARBA" id="ARBA00023082"/>
    </source>
</evidence>
<dbReference type="InterPro" id="IPR039425">
    <property type="entry name" value="RNA_pol_sigma-70-like"/>
</dbReference>
<dbReference type="Gene3D" id="1.10.10.10">
    <property type="entry name" value="Winged helix-like DNA-binding domain superfamily/Winged helix DNA-binding domain"/>
    <property type="match status" value="1"/>
</dbReference>
<organism evidence="8 9">
    <name type="scientific">Kribbella sandramycini</name>
    <dbReference type="NCBI Taxonomy" id="60450"/>
    <lineage>
        <taxon>Bacteria</taxon>
        <taxon>Bacillati</taxon>
        <taxon>Actinomycetota</taxon>
        <taxon>Actinomycetes</taxon>
        <taxon>Propionibacteriales</taxon>
        <taxon>Kribbellaceae</taxon>
        <taxon>Kribbella</taxon>
    </lineage>
</organism>
<evidence type="ECO:0000313" key="9">
    <source>
        <dbReference type="Proteomes" id="UP000534306"/>
    </source>
</evidence>
<dbReference type="Proteomes" id="UP000534306">
    <property type="component" value="Unassembled WGS sequence"/>
</dbReference>
<dbReference type="EMBL" id="JACHKF010000001">
    <property type="protein sequence ID" value="MBB6564519.1"/>
    <property type="molecule type" value="Genomic_DNA"/>
</dbReference>
<evidence type="ECO:0000259" key="6">
    <source>
        <dbReference type="Pfam" id="PF08281"/>
    </source>
</evidence>
<evidence type="ECO:0000259" key="5">
    <source>
        <dbReference type="Pfam" id="PF04542"/>
    </source>
</evidence>
<reference evidence="8 9" key="1">
    <citation type="submission" date="2020-05" db="EMBL/GenBank/DDBJ databases">
        <title>Genome sequence of Kribbella sandramycini ATCC 39419.</title>
        <authorList>
            <person name="Maclea K.S."/>
            <person name="Fair J.L."/>
        </authorList>
    </citation>
    <scope>NUCLEOTIDE SEQUENCE [LARGE SCALE GENOMIC DNA]</scope>
    <source>
        <strain evidence="8 9">ATCC 39419</strain>
    </source>
</reference>
<evidence type="ECO:0000256" key="2">
    <source>
        <dbReference type="ARBA" id="ARBA00023015"/>
    </source>
</evidence>
<feature type="domain" description="RNA polymerase sigma factor 70 region 4 type 2" evidence="6">
    <location>
        <begin position="127"/>
        <end position="177"/>
    </location>
</feature>
<dbReference type="GO" id="GO:0016987">
    <property type="term" value="F:sigma factor activity"/>
    <property type="evidence" value="ECO:0007669"/>
    <property type="project" value="UniProtKB-KW"/>
</dbReference>
<protein>
    <submittedName>
        <fullName evidence="8">RNA polymerase sigma factor</fullName>
    </submittedName>
    <submittedName>
        <fullName evidence="7">RNA polymerase sigma-70 factor (ECF subfamily)</fullName>
    </submittedName>
</protein>
<dbReference type="GO" id="GO:0003677">
    <property type="term" value="F:DNA binding"/>
    <property type="evidence" value="ECO:0007669"/>
    <property type="project" value="InterPro"/>
</dbReference>
<comment type="similarity">
    <text evidence="1">Belongs to the sigma-70 factor family. ECF subfamily.</text>
</comment>
<gene>
    <name evidence="7" type="ORF">HNR71_000156</name>
    <name evidence="8" type="ORF">HPO96_18415</name>
</gene>
<keyword evidence="9" id="KW-1185">Reference proteome</keyword>
<sequence length="196" mass="21697">MVDGSAGDDAQWQAMRAGDMAALGVLFDRHADRLFRYCQRAASPADAEDVLSETFVEAWRSRRSFVVRGDSALPILLAIGKRVLQKHARSAERSRRREAHSADPVLMTVPDIAEEVVRAEELERQRAWLRQQVASLPVTYRNAYELCVFAELGQEEVARLLDVPLGTVKSRLSRARQLIAAAAQDAFGQHAIGGAT</sequence>
<name>A0A7Y4L0S3_9ACTN</name>
<dbReference type="CDD" id="cd06171">
    <property type="entry name" value="Sigma70_r4"/>
    <property type="match status" value="1"/>
</dbReference>
<keyword evidence="4" id="KW-0804">Transcription</keyword>
<comment type="caution">
    <text evidence="8">The sequence shown here is derived from an EMBL/GenBank/DDBJ whole genome shotgun (WGS) entry which is preliminary data.</text>
</comment>
<dbReference type="InterPro" id="IPR014284">
    <property type="entry name" value="RNA_pol_sigma-70_dom"/>
</dbReference>
<dbReference type="Pfam" id="PF08281">
    <property type="entry name" value="Sigma70_r4_2"/>
    <property type="match status" value="1"/>
</dbReference>
<dbReference type="InterPro" id="IPR013249">
    <property type="entry name" value="RNA_pol_sigma70_r4_t2"/>
</dbReference>
<dbReference type="InterPro" id="IPR007627">
    <property type="entry name" value="RNA_pol_sigma70_r2"/>
</dbReference>
<evidence type="ECO:0000313" key="10">
    <source>
        <dbReference type="Proteomes" id="UP000553957"/>
    </source>
</evidence>
<dbReference type="NCBIfam" id="TIGR02937">
    <property type="entry name" value="sigma70-ECF"/>
    <property type="match status" value="1"/>
</dbReference>
<evidence type="ECO:0000313" key="7">
    <source>
        <dbReference type="EMBL" id="MBB6564519.1"/>
    </source>
</evidence>
<dbReference type="RefSeq" id="WP_171674734.1">
    <property type="nucleotide sequence ID" value="NZ_BAAAGT010000006.1"/>
</dbReference>
<dbReference type="Gene3D" id="1.10.1740.10">
    <property type="match status" value="1"/>
</dbReference>
<evidence type="ECO:0000256" key="4">
    <source>
        <dbReference type="ARBA" id="ARBA00023163"/>
    </source>
</evidence>
<dbReference type="PANTHER" id="PTHR43133:SF25">
    <property type="entry name" value="RNA POLYMERASE SIGMA FACTOR RFAY-RELATED"/>
    <property type="match status" value="1"/>
</dbReference>
<evidence type="ECO:0000256" key="1">
    <source>
        <dbReference type="ARBA" id="ARBA00010641"/>
    </source>
</evidence>
<dbReference type="Pfam" id="PF04542">
    <property type="entry name" value="Sigma70_r2"/>
    <property type="match status" value="1"/>
</dbReference>
<dbReference type="InterPro" id="IPR036388">
    <property type="entry name" value="WH-like_DNA-bd_sf"/>
</dbReference>
<dbReference type="InterPro" id="IPR013325">
    <property type="entry name" value="RNA_pol_sigma_r2"/>
</dbReference>
<keyword evidence="2" id="KW-0805">Transcription regulation</keyword>
<dbReference type="SUPFAM" id="SSF88659">
    <property type="entry name" value="Sigma3 and sigma4 domains of RNA polymerase sigma factors"/>
    <property type="match status" value="1"/>
</dbReference>
<dbReference type="GO" id="GO:0006352">
    <property type="term" value="P:DNA-templated transcription initiation"/>
    <property type="evidence" value="ECO:0007669"/>
    <property type="project" value="InterPro"/>
</dbReference>
<evidence type="ECO:0000313" key="8">
    <source>
        <dbReference type="EMBL" id="NOL42223.1"/>
    </source>
</evidence>
<reference evidence="7 10" key="2">
    <citation type="submission" date="2020-08" db="EMBL/GenBank/DDBJ databases">
        <title>Sequencing the genomes of 1000 actinobacteria strains.</title>
        <authorList>
            <person name="Klenk H.-P."/>
        </authorList>
    </citation>
    <scope>NUCLEOTIDE SEQUENCE [LARGE SCALE GENOMIC DNA]</scope>
    <source>
        <strain evidence="7 10">DSM 15626</strain>
    </source>
</reference>
<dbReference type="EMBL" id="JABJRC010000004">
    <property type="protein sequence ID" value="NOL42223.1"/>
    <property type="molecule type" value="Genomic_DNA"/>
</dbReference>
<dbReference type="InterPro" id="IPR013324">
    <property type="entry name" value="RNA_pol_sigma_r3/r4-like"/>
</dbReference>
<dbReference type="Proteomes" id="UP000553957">
    <property type="component" value="Unassembled WGS sequence"/>
</dbReference>
<dbReference type="PANTHER" id="PTHR43133">
    <property type="entry name" value="RNA POLYMERASE ECF-TYPE SIGMA FACTO"/>
    <property type="match status" value="1"/>
</dbReference>